<sequence>MAEQDPQRFFSAAQRRVLFEQANGQCQDCGAALADGWHADHRIPWIAGGPTSIENGRARCDACNRAKGRQMEYTDEFKPRPFQAAVRNEVIEGIRAGRDETVVLASPGSGKTLAYQALGTDLFRRNLITSIAVFVPRISLAQQCELNWLHEINGSIRGHCQLFQSPRLGKIRHRTNEVPLTLSSEPGSGFVATYSALATNPELFRNWAIKHQHQFLLVADEAQFCGDSNDNEGGGTKAGQYIEQLHQYSRHTLLLTGTPYRADNQPLVLANYTDVPGQPLRQLIYHAEASYADGVAEGYLRTFEMQLTNARITQKTLGDSDDGRGESTLTYNLSDDGSELVAALQHEKTWKPLVDRVVTAVKDKQKFNAGYRGLISCMQQAEARKVQKYLQDTYPGLRVGIAISADSDAAKILKDFRFTSMDILVTVRMAFIGYDCPQITVVGILTHYRDPGHLSQLVGRGLRTWDQMPAREQSCVIVAPDDPKMQQFLEVMREERDQGLKIIREREVAEASQGSDGSQTPLSYLESAIATDTRAASNDSDLVAADLQMIEDIKVKVDSGEDATKLKKILELAGIMTKVSPPVPGPRESPEETTIYVQAPATEKEQIEEIKAQTRAAITKHLHARGVVPGCDGYHDAMRRATYRVNEASGYKADEATTVQRAQKRLRAALSLT</sequence>
<name>A0A841FPI0_9ACTN</name>
<dbReference type="InterPro" id="IPR006935">
    <property type="entry name" value="Helicase/UvrB_N"/>
</dbReference>
<dbReference type="SMART" id="SM00507">
    <property type="entry name" value="HNHc"/>
    <property type="match status" value="1"/>
</dbReference>
<evidence type="ECO:0000313" key="3">
    <source>
        <dbReference type="Proteomes" id="UP000548476"/>
    </source>
</evidence>
<dbReference type="EMBL" id="JACHGT010000013">
    <property type="protein sequence ID" value="MBB6037734.1"/>
    <property type="molecule type" value="Genomic_DNA"/>
</dbReference>
<keyword evidence="2" id="KW-0347">Helicase</keyword>
<dbReference type="Proteomes" id="UP000548476">
    <property type="component" value="Unassembled WGS sequence"/>
</dbReference>
<dbReference type="InterPro" id="IPR014001">
    <property type="entry name" value="Helicase_ATP-bd"/>
</dbReference>
<dbReference type="Pfam" id="PF04851">
    <property type="entry name" value="ResIII"/>
    <property type="match status" value="1"/>
</dbReference>
<dbReference type="GO" id="GO:0004519">
    <property type="term" value="F:endonuclease activity"/>
    <property type="evidence" value="ECO:0007669"/>
    <property type="project" value="InterPro"/>
</dbReference>
<keyword evidence="3" id="KW-1185">Reference proteome</keyword>
<dbReference type="RefSeq" id="WP_184790543.1">
    <property type="nucleotide sequence ID" value="NZ_BONT01000054.1"/>
</dbReference>
<keyword evidence="2" id="KW-0378">Hydrolase</keyword>
<dbReference type="GO" id="GO:0004386">
    <property type="term" value="F:helicase activity"/>
    <property type="evidence" value="ECO:0007669"/>
    <property type="project" value="UniProtKB-KW"/>
</dbReference>
<dbReference type="GO" id="GO:0005524">
    <property type="term" value="F:ATP binding"/>
    <property type="evidence" value="ECO:0007669"/>
    <property type="project" value="InterPro"/>
</dbReference>
<dbReference type="GO" id="GO:0005829">
    <property type="term" value="C:cytosol"/>
    <property type="evidence" value="ECO:0007669"/>
    <property type="project" value="TreeGrafter"/>
</dbReference>
<dbReference type="Pfam" id="PF01844">
    <property type="entry name" value="HNH"/>
    <property type="match status" value="1"/>
</dbReference>
<feature type="domain" description="Helicase ATP-binding" evidence="1">
    <location>
        <begin position="92"/>
        <end position="277"/>
    </location>
</feature>
<dbReference type="GO" id="GO:0016787">
    <property type="term" value="F:hydrolase activity"/>
    <property type="evidence" value="ECO:0007669"/>
    <property type="project" value="InterPro"/>
</dbReference>
<evidence type="ECO:0000259" key="1">
    <source>
        <dbReference type="PROSITE" id="PS51192"/>
    </source>
</evidence>
<dbReference type="CDD" id="cd00085">
    <property type="entry name" value="HNHc"/>
    <property type="match status" value="1"/>
</dbReference>
<keyword evidence="2" id="KW-0547">Nucleotide-binding</keyword>
<dbReference type="Gene3D" id="1.10.30.50">
    <property type="match status" value="1"/>
</dbReference>
<organism evidence="2 3">
    <name type="scientific">Phytomonospora endophytica</name>
    <dbReference type="NCBI Taxonomy" id="714109"/>
    <lineage>
        <taxon>Bacteria</taxon>
        <taxon>Bacillati</taxon>
        <taxon>Actinomycetota</taxon>
        <taxon>Actinomycetes</taxon>
        <taxon>Micromonosporales</taxon>
        <taxon>Micromonosporaceae</taxon>
        <taxon>Phytomonospora</taxon>
    </lineage>
</organism>
<dbReference type="PANTHER" id="PTHR47396">
    <property type="entry name" value="TYPE I RESTRICTION ENZYME ECOKI R PROTEIN"/>
    <property type="match status" value="1"/>
</dbReference>
<reference evidence="2 3" key="1">
    <citation type="submission" date="2020-08" db="EMBL/GenBank/DDBJ databases">
        <title>Genomic Encyclopedia of Type Strains, Phase IV (KMG-IV): sequencing the most valuable type-strain genomes for metagenomic binning, comparative biology and taxonomic classification.</title>
        <authorList>
            <person name="Goeker M."/>
        </authorList>
    </citation>
    <scope>NUCLEOTIDE SEQUENCE [LARGE SCALE GENOMIC DNA]</scope>
    <source>
        <strain evidence="2 3">YIM 65646</strain>
    </source>
</reference>
<dbReference type="InterPro" id="IPR003615">
    <property type="entry name" value="HNH_nuc"/>
</dbReference>
<dbReference type="InterPro" id="IPR027417">
    <property type="entry name" value="P-loop_NTPase"/>
</dbReference>
<dbReference type="SMART" id="SM00487">
    <property type="entry name" value="DEXDc"/>
    <property type="match status" value="1"/>
</dbReference>
<proteinExistence type="predicted"/>
<protein>
    <submittedName>
        <fullName evidence="2">Superfamily II DNA or RNA helicase</fullName>
    </submittedName>
</protein>
<dbReference type="InterPro" id="IPR002711">
    <property type="entry name" value="HNH"/>
</dbReference>
<evidence type="ECO:0000313" key="2">
    <source>
        <dbReference type="EMBL" id="MBB6037734.1"/>
    </source>
</evidence>
<gene>
    <name evidence="2" type="ORF">HNR73_005612</name>
</gene>
<dbReference type="AlphaFoldDB" id="A0A841FPI0"/>
<dbReference type="SUPFAM" id="SSF52540">
    <property type="entry name" value="P-loop containing nucleoside triphosphate hydrolases"/>
    <property type="match status" value="1"/>
</dbReference>
<dbReference type="PROSITE" id="PS51192">
    <property type="entry name" value="HELICASE_ATP_BIND_1"/>
    <property type="match status" value="1"/>
</dbReference>
<dbReference type="GO" id="GO:0003677">
    <property type="term" value="F:DNA binding"/>
    <property type="evidence" value="ECO:0007669"/>
    <property type="project" value="InterPro"/>
</dbReference>
<keyword evidence="2" id="KW-0067">ATP-binding</keyword>
<dbReference type="Gene3D" id="3.40.50.300">
    <property type="entry name" value="P-loop containing nucleotide triphosphate hydrolases"/>
    <property type="match status" value="2"/>
</dbReference>
<dbReference type="GO" id="GO:0008270">
    <property type="term" value="F:zinc ion binding"/>
    <property type="evidence" value="ECO:0007669"/>
    <property type="project" value="InterPro"/>
</dbReference>
<comment type="caution">
    <text evidence="2">The sequence shown here is derived from an EMBL/GenBank/DDBJ whole genome shotgun (WGS) entry which is preliminary data.</text>
</comment>
<dbReference type="InterPro" id="IPR050742">
    <property type="entry name" value="Helicase_Restrict-Modif_Enz"/>
</dbReference>
<dbReference type="PANTHER" id="PTHR47396:SF1">
    <property type="entry name" value="ATP-DEPENDENT HELICASE IRC3-RELATED"/>
    <property type="match status" value="1"/>
</dbReference>
<accession>A0A841FPI0</accession>